<dbReference type="GO" id="GO:0016042">
    <property type="term" value="P:lipid catabolic process"/>
    <property type="evidence" value="ECO:0007669"/>
    <property type="project" value="UniProtKB-UniRule"/>
</dbReference>
<dbReference type="RefSeq" id="WP_091810753.1">
    <property type="nucleotide sequence ID" value="NZ_CP016353.1"/>
</dbReference>
<dbReference type="Pfam" id="PF01734">
    <property type="entry name" value="Patatin"/>
    <property type="match status" value="1"/>
</dbReference>
<keyword evidence="1" id="KW-0443">Lipid metabolism</keyword>
<sequence>MTRGAKLAVVFSGGGAQAAYFGAGVARAIEDAGLDPCLLSGVSAGAINACGLAVGMDAATLADMWRRIDCADLFSLRFDAWSMFDPRRLVRRPLSNLPQNLLDAIGWRWLLDTSPSRRTFADYFGDGPLPVTEGKTVVVSAVDQSSAEVVRFTNALPPAHRGKAEYVETTIGVEHLLASTAAPLLFPPGKIGGNEYIDAGLVANTPLKPALAYEPDAAIVVGASGITRPAPSPTSLGETIGLIAENVAQSALLADYRHAETVNELAAAAPEATGKKRIELLLVEPDGLPFTASGFLRFNTADARALMAHGREVGGKLIAEWPALGVIAAGGRPR</sequence>
<dbReference type="AlphaFoldDB" id="A0A222VKI3"/>
<dbReference type="PANTHER" id="PTHR14226">
    <property type="entry name" value="NEUROPATHY TARGET ESTERASE/SWISS CHEESE D.MELANOGASTER"/>
    <property type="match status" value="1"/>
</dbReference>
<keyword evidence="3" id="KW-1185">Reference proteome</keyword>
<evidence type="ECO:0000313" key="2">
    <source>
        <dbReference type="EMBL" id="SDD99872.1"/>
    </source>
</evidence>
<comment type="caution">
    <text evidence="1">Lacks conserved residue(s) required for the propagation of feature annotation.</text>
</comment>
<dbReference type="KEGG" id="pmad:BAY61_04915"/>
<dbReference type="PANTHER" id="PTHR14226:SF57">
    <property type="entry name" value="BLR7027 PROTEIN"/>
    <property type="match status" value="1"/>
</dbReference>
<dbReference type="InterPro" id="IPR050301">
    <property type="entry name" value="NTE"/>
</dbReference>
<keyword evidence="1" id="KW-0378">Hydrolase</keyword>
<dbReference type="GO" id="GO:0016787">
    <property type="term" value="F:hydrolase activity"/>
    <property type="evidence" value="ECO:0007669"/>
    <property type="project" value="UniProtKB-UniRule"/>
</dbReference>
<feature type="short sequence motif" description="GXSXG" evidence="1">
    <location>
        <begin position="41"/>
        <end position="45"/>
    </location>
</feature>
<dbReference type="InterPro" id="IPR016035">
    <property type="entry name" value="Acyl_Trfase/lysoPLipase"/>
</dbReference>
<accession>A0A222VKI3</accession>
<dbReference type="SUPFAM" id="SSF52151">
    <property type="entry name" value="FabD/lysophospholipase-like"/>
    <property type="match status" value="1"/>
</dbReference>
<dbReference type="OrthoDB" id="4080114at2"/>
<dbReference type="InterPro" id="IPR002641">
    <property type="entry name" value="PNPLA_dom"/>
</dbReference>
<dbReference type="Proteomes" id="UP000199494">
    <property type="component" value="Unassembled WGS sequence"/>
</dbReference>
<name>A0A222VKI3_9PSEU</name>
<proteinExistence type="predicted"/>
<feature type="active site" description="Nucleophile" evidence="1">
    <location>
        <position position="43"/>
    </location>
</feature>
<dbReference type="PROSITE" id="PS51635">
    <property type="entry name" value="PNPLA"/>
    <property type="match status" value="1"/>
</dbReference>
<feature type="active site" description="Proton acceptor" evidence="1">
    <location>
        <position position="198"/>
    </location>
</feature>
<dbReference type="EMBL" id="FMZE01000016">
    <property type="protein sequence ID" value="SDD99872.1"/>
    <property type="molecule type" value="Genomic_DNA"/>
</dbReference>
<organism evidence="2 3">
    <name type="scientific">Prauserella marina</name>
    <dbReference type="NCBI Taxonomy" id="530584"/>
    <lineage>
        <taxon>Bacteria</taxon>
        <taxon>Bacillati</taxon>
        <taxon>Actinomycetota</taxon>
        <taxon>Actinomycetes</taxon>
        <taxon>Pseudonocardiales</taxon>
        <taxon>Pseudonocardiaceae</taxon>
        <taxon>Prauserella</taxon>
    </lineage>
</organism>
<keyword evidence="1" id="KW-0442">Lipid degradation</keyword>
<protein>
    <submittedName>
        <fullName evidence="2">NTE family protein</fullName>
    </submittedName>
</protein>
<evidence type="ECO:0000313" key="3">
    <source>
        <dbReference type="Proteomes" id="UP000199494"/>
    </source>
</evidence>
<gene>
    <name evidence="2" type="ORF">SAMN05421630_11615</name>
</gene>
<dbReference type="STRING" id="530584.SAMN05421630_11615"/>
<dbReference type="Gene3D" id="3.40.1090.10">
    <property type="entry name" value="Cytosolic phospholipase A2 catalytic domain"/>
    <property type="match status" value="2"/>
</dbReference>
<reference evidence="2 3" key="1">
    <citation type="submission" date="2016-10" db="EMBL/GenBank/DDBJ databases">
        <authorList>
            <person name="de Groot N.N."/>
        </authorList>
    </citation>
    <scope>NUCLEOTIDE SEQUENCE [LARGE SCALE GENOMIC DNA]</scope>
    <source>
        <strain evidence="2 3">CGMCC 4.5506</strain>
    </source>
</reference>
<evidence type="ECO:0000256" key="1">
    <source>
        <dbReference type="PROSITE-ProRule" id="PRU01161"/>
    </source>
</evidence>